<keyword evidence="3" id="KW-1185">Reference proteome</keyword>
<dbReference type="Proteomes" id="UP001604277">
    <property type="component" value="Unassembled WGS sequence"/>
</dbReference>
<organism evidence="2 3">
    <name type="scientific">Forsythia ovata</name>
    <dbReference type="NCBI Taxonomy" id="205694"/>
    <lineage>
        <taxon>Eukaryota</taxon>
        <taxon>Viridiplantae</taxon>
        <taxon>Streptophyta</taxon>
        <taxon>Embryophyta</taxon>
        <taxon>Tracheophyta</taxon>
        <taxon>Spermatophyta</taxon>
        <taxon>Magnoliopsida</taxon>
        <taxon>eudicotyledons</taxon>
        <taxon>Gunneridae</taxon>
        <taxon>Pentapetalae</taxon>
        <taxon>asterids</taxon>
        <taxon>lamiids</taxon>
        <taxon>Lamiales</taxon>
        <taxon>Oleaceae</taxon>
        <taxon>Forsythieae</taxon>
        <taxon>Forsythia</taxon>
    </lineage>
</organism>
<dbReference type="AlphaFoldDB" id="A0ABD1VMP1"/>
<evidence type="ECO:0000313" key="3">
    <source>
        <dbReference type="Proteomes" id="UP001604277"/>
    </source>
</evidence>
<comment type="caution">
    <text evidence="2">The sequence shown here is derived from an EMBL/GenBank/DDBJ whole genome shotgun (WGS) entry which is preliminary data.</text>
</comment>
<feature type="compositionally biased region" description="Polar residues" evidence="1">
    <location>
        <begin position="80"/>
        <end position="98"/>
    </location>
</feature>
<protein>
    <submittedName>
        <fullName evidence="2">Heat shock protein DnaJ with tetratricopeptide repeat</fullName>
    </submittedName>
</protein>
<feature type="region of interest" description="Disordered" evidence="1">
    <location>
        <begin position="73"/>
        <end position="104"/>
    </location>
</feature>
<gene>
    <name evidence="2" type="ORF">Fot_19898</name>
</gene>
<sequence length="104" mass="11826">MQMVERYVRDAKMLIEMEEQRDTVAALRLLEATLAILPRIELTLELKAWCLLSLRRLKEVFDMLSHYIPSLEIGSDDESLTGSSDNSSTQLSREQVNISLEGLG</sequence>
<keyword evidence="2" id="KW-0346">Stress response</keyword>
<dbReference type="EMBL" id="JBFOLJ010000005">
    <property type="protein sequence ID" value="KAL2538507.1"/>
    <property type="molecule type" value="Genomic_DNA"/>
</dbReference>
<evidence type="ECO:0000256" key="1">
    <source>
        <dbReference type="SAM" id="MobiDB-lite"/>
    </source>
</evidence>
<reference evidence="3" key="1">
    <citation type="submission" date="2024-07" db="EMBL/GenBank/DDBJ databases">
        <title>Two chromosome-level genome assemblies of Korean endemic species Abeliophyllum distichum and Forsythia ovata (Oleaceae).</title>
        <authorList>
            <person name="Jang H."/>
        </authorList>
    </citation>
    <scope>NUCLEOTIDE SEQUENCE [LARGE SCALE GENOMIC DNA]</scope>
</reference>
<dbReference type="PANTHER" id="PTHR46816">
    <property type="entry name" value="OS01G0273500 PROTEIN"/>
    <property type="match status" value="1"/>
</dbReference>
<proteinExistence type="predicted"/>
<accession>A0ABD1VMP1</accession>
<name>A0ABD1VMP1_9LAMI</name>
<evidence type="ECO:0000313" key="2">
    <source>
        <dbReference type="EMBL" id="KAL2538507.1"/>
    </source>
</evidence>
<dbReference type="PANTHER" id="PTHR46816:SF1">
    <property type="entry name" value="TETRATRICOPEPTIDE REPEAT (TPR)-LIKE SUPERFAMILY PROTEIN"/>
    <property type="match status" value="1"/>
</dbReference>